<accession>A0A0G2DXY4</accession>
<dbReference type="EMBL" id="LCWF01000176">
    <property type="protein sequence ID" value="KKY15752.1"/>
    <property type="molecule type" value="Genomic_DNA"/>
</dbReference>
<comment type="caution">
    <text evidence="3">The sequence shown here is derived from an EMBL/GenBank/DDBJ whole genome shotgun (WGS) entry which is preliminary data.</text>
</comment>
<organism evidence="3 4">
    <name type="scientific">Phaeomoniella chlamydospora</name>
    <name type="common">Phaeoacremonium chlamydosporum</name>
    <dbReference type="NCBI Taxonomy" id="158046"/>
    <lineage>
        <taxon>Eukaryota</taxon>
        <taxon>Fungi</taxon>
        <taxon>Dikarya</taxon>
        <taxon>Ascomycota</taxon>
        <taxon>Pezizomycotina</taxon>
        <taxon>Eurotiomycetes</taxon>
        <taxon>Chaetothyriomycetidae</taxon>
        <taxon>Phaeomoniellales</taxon>
        <taxon>Phaeomoniellaceae</taxon>
        <taxon>Phaeomoniella</taxon>
    </lineage>
</organism>
<evidence type="ECO:0000256" key="1">
    <source>
        <dbReference type="SAM" id="MobiDB-lite"/>
    </source>
</evidence>
<dbReference type="PANTHER" id="PTHR47336">
    <property type="entry name" value="TRANSCRIPTION FACTOR HMS1-RELATED"/>
    <property type="match status" value="1"/>
</dbReference>
<dbReference type="PANTHER" id="PTHR47336:SF4">
    <property type="entry name" value="BHLH TRANSCRIPTION FACTOR (EUROFUNG)"/>
    <property type="match status" value="1"/>
</dbReference>
<dbReference type="Pfam" id="PF00010">
    <property type="entry name" value="HLH"/>
    <property type="match status" value="1"/>
</dbReference>
<feature type="region of interest" description="Disordered" evidence="1">
    <location>
        <begin position="141"/>
        <end position="198"/>
    </location>
</feature>
<dbReference type="PROSITE" id="PS50888">
    <property type="entry name" value="BHLH"/>
    <property type="match status" value="1"/>
</dbReference>
<evidence type="ECO:0000259" key="2">
    <source>
        <dbReference type="PROSITE" id="PS50888"/>
    </source>
</evidence>
<protein>
    <submittedName>
        <fullName evidence="3">Putative hlh transcription factor</fullName>
    </submittedName>
</protein>
<evidence type="ECO:0000313" key="3">
    <source>
        <dbReference type="EMBL" id="KKY15752.1"/>
    </source>
</evidence>
<feature type="compositionally biased region" description="Polar residues" evidence="1">
    <location>
        <begin position="63"/>
        <end position="88"/>
    </location>
</feature>
<feature type="domain" description="BHLH" evidence="2">
    <location>
        <begin position="194"/>
        <end position="264"/>
    </location>
</feature>
<name>A0A0G2DXY4_PHACM</name>
<dbReference type="Proteomes" id="UP000053317">
    <property type="component" value="Unassembled WGS sequence"/>
</dbReference>
<feature type="region of interest" description="Disordered" evidence="1">
    <location>
        <begin position="11"/>
        <end position="88"/>
    </location>
</feature>
<feature type="compositionally biased region" description="Polar residues" evidence="1">
    <location>
        <begin position="23"/>
        <end position="56"/>
    </location>
</feature>
<gene>
    <name evidence="3" type="ORF">UCRPC4_g06157</name>
</gene>
<proteinExistence type="predicted"/>
<dbReference type="InterPro" id="IPR052099">
    <property type="entry name" value="Regulatory_TF_Diverse"/>
</dbReference>
<evidence type="ECO:0000313" key="4">
    <source>
        <dbReference type="Proteomes" id="UP000053317"/>
    </source>
</evidence>
<feature type="compositionally biased region" description="Polar residues" evidence="1">
    <location>
        <begin position="232"/>
        <end position="241"/>
    </location>
</feature>
<feature type="compositionally biased region" description="Polar residues" evidence="1">
    <location>
        <begin position="141"/>
        <end position="151"/>
    </location>
</feature>
<dbReference type="SUPFAM" id="SSF47459">
    <property type="entry name" value="HLH, helix-loop-helix DNA-binding domain"/>
    <property type="match status" value="1"/>
</dbReference>
<dbReference type="InterPro" id="IPR036638">
    <property type="entry name" value="HLH_DNA-bd_sf"/>
</dbReference>
<feature type="region of interest" description="Disordered" evidence="1">
    <location>
        <begin position="228"/>
        <end position="249"/>
    </location>
</feature>
<dbReference type="Gene3D" id="4.10.280.10">
    <property type="entry name" value="Helix-loop-helix DNA-binding domain"/>
    <property type="match status" value="1"/>
</dbReference>
<reference evidence="3 4" key="1">
    <citation type="submission" date="2015-05" db="EMBL/GenBank/DDBJ databases">
        <title>Distinctive expansion of gene families associated with plant cell wall degradation and secondary metabolism in the genomes of grapevine trunk pathogens.</title>
        <authorList>
            <person name="Lawrence D.P."/>
            <person name="Travadon R."/>
            <person name="Rolshausen P.E."/>
            <person name="Baumgartner K."/>
        </authorList>
    </citation>
    <scope>NUCLEOTIDE SEQUENCE [LARGE SCALE GENOMIC DNA]</scope>
    <source>
        <strain evidence="3">UCRPC4</strain>
    </source>
</reference>
<sequence length="312" mass="33662">MVLSSGGMIMPQWSDQDYGDSEFQFNSISDNQDYSPSAQNMTGTQQWSLDPNSEDPTSIMMDSPSNTSNASVSTHAQARTLSQASSSPEALHTKGFCPLIAGLTQECVPQYCGVDAPCVQNGTGLPEVPEIEDCDMAAYAANSSEQSSPQEAQREKASATSESAPPPQEGSRQKRASTGNKSGQSNAAGSGHSRGRQAHSLVERKYRENLNAKLEELHDAIQGIQMGRKSGNRSAVQSQPALGSGGKARKSDILAEAITYIYQSQVDMRHMADEIGRLKALTKPEEKQINKCEDCSLRKQVMKLRLLADTAD</sequence>
<dbReference type="SMART" id="SM00353">
    <property type="entry name" value="HLH"/>
    <property type="match status" value="1"/>
</dbReference>
<dbReference type="OrthoDB" id="4496470at2759"/>
<feature type="compositionally biased region" description="Polar residues" evidence="1">
    <location>
        <begin position="176"/>
        <end position="188"/>
    </location>
</feature>
<reference evidence="3 4" key="2">
    <citation type="submission" date="2015-05" db="EMBL/GenBank/DDBJ databases">
        <authorList>
            <person name="Morales-Cruz A."/>
            <person name="Amrine K.C."/>
            <person name="Cantu D."/>
        </authorList>
    </citation>
    <scope>NUCLEOTIDE SEQUENCE [LARGE SCALE GENOMIC DNA]</scope>
    <source>
        <strain evidence="3">UCRPC4</strain>
    </source>
</reference>
<dbReference type="GO" id="GO:0046983">
    <property type="term" value="F:protein dimerization activity"/>
    <property type="evidence" value="ECO:0007669"/>
    <property type="project" value="InterPro"/>
</dbReference>
<dbReference type="InterPro" id="IPR011598">
    <property type="entry name" value="bHLH_dom"/>
</dbReference>
<keyword evidence="4" id="KW-1185">Reference proteome</keyword>
<dbReference type="AlphaFoldDB" id="A0A0G2DXY4"/>